<keyword evidence="3" id="KW-1185">Reference proteome</keyword>
<accession>A0ABW7W6W1</accession>
<protein>
    <submittedName>
        <fullName evidence="2">Uncharacterized protein</fullName>
    </submittedName>
</protein>
<keyword evidence="1" id="KW-0472">Membrane</keyword>
<proteinExistence type="predicted"/>
<keyword evidence="1" id="KW-0812">Transmembrane</keyword>
<reference evidence="2 3" key="1">
    <citation type="submission" date="2024-10" db="EMBL/GenBank/DDBJ databases">
        <title>The Natural Products Discovery Center: Release of the First 8490 Sequenced Strains for Exploring Actinobacteria Biosynthetic Diversity.</title>
        <authorList>
            <person name="Kalkreuter E."/>
            <person name="Kautsar S.A."/>
            <person name="Yang D."/>
            <person name="Bader C.D."/>
            <person name="Teijaro C.N."/>
            <person name="Fluegel L."/>
            <person name="Davis C.M."/>
            <person name="Simpson J.R."/>
            <person name="Lauterbach L."/>
            <person name="Steele A.D."/>
            <person name="Gui C."/>
            <person name="Meng S."/>
            <person name="Li G."/>
            <person name="Viehrig K."/>
            <person name="Ye F."/>
            <person name="Su P."/>
            <person name="Kiefer A.F."/>
            <person name="Nichols A."/>
            <person name="Cepeda A.J."/>
            <person name="Yan W."/>
            <person name="Fan B."/>
            <person name="Jiang Y."/>
            <person name="Adhikari A."/>
            <person name="Zheng C.-J."/>
            <person name="Schuster L."/>
            <person name="Cowan T.M."/>
            <person name="Smanski M.J."/>
            <person name="Chevrette M.G."/>
            <person name="De Carvalho L.P.S."/>
            <person name="Shen B."/>
        </authorList>
    </citation>
    <scope>NUCLEOTIDE SEQUENCE [LARGE SCALE GENOMIC DNA]</scope>
    <source>
        <strain evidence="2 3">NPDC019377</strain>
    </source>
</reference>
<dbReference type="RefSeq" id="WP_397067316.1">
    <property type="nucleotide sequence ID" value="NZ_JBIRYL010000030.1"/>
</dbReference>
<sequence>MIGPVLQTDAAAGRALGRGFQSLPPTVQVVLLAGALLLGMAGCSAAWVDQQDYRPSPQVCRTDEVTRADCTVRNVPAGAVR</sequence>
<evidence type="ECO:0000313" key="2">
    <source>
        <dbReference type="EMBL" id="MFI2234518.1"/>
    </source>
</evidence>
<evidence type="ECO:0000256" key="1">
    <source>
        <dbReference type="SAM" id="Phobius"/>
    </source>
</evidence>
<keyword evidence="1" id="KW-1133">Transmembrane helix</keyword>
<evidence type="ECO:0000313" key="3">
    <source>
        <dbReference type="Proteomes" id="UP001611494"/>
    </source>
</evidence>
<feature type="transmembrane region" description="Helical" evidence="1">
    <location>
        <begin position="27"/>
        <end position="48"/>
    </location>
</feature>
<gene>
    <name evidence="2" type="ORF">ACH49Z_32190</name>
</gene>
<name>A0ABW7W6W1_9NOCA</name>
<dbReference type="Proteomes" id="UP001611494">
    <property type="component" value="Unassembled WGS sequence"/>
</dbReference>
<dbReference type="EMBL" id="JBIRYL010000030">
    <property type="protein sequence ID" value="MFI2234518.1"/>
    <property type="molecule type" value="Genomic_DNA"/>
</dbReference>
<organism evidence="2 3">
    <name type="scientific">Nocardia testacea</name>
    <dbReference type="NCBI Taxonomy" id="248551"/>
    <lineage>
        <taxon>Bacteria</taxon>
        <taxon>Bacillati</taxon>
        <taxon>Actinomycetota</taxon>
        <taxon>Actinomycetes</taxon>
        <taxon>Mycobacteriales</taxon>
        <taxon>Nocardiaceae</taxon>
        <taxon>Nocardia</taxon>
    </lineage>
</organism>
<comment type="caution">
    <text evidence="2">The sequence shown here is derived from an EMBL/GenBank/DDBJ whole genome shotgun (WGS) entry which is preliminary data.</text>
</comment>